<protein>
    <submittedName>
        <fullName evidence="2">Uncharacterized protein</fullName>
    </submittedName>
</protein>
<name>A0A7Y9LW64_9MICC</name>
<keyword evidence="3" id="KW-1185">Reference proteome</keyword>
<dbReference type="Proteomes" id="UP000521748">
    <property type="component" value="Unassembled WGS sequence"/>
</dbReference>
<evidence type="ECO:0000256" key="1">
    <source>
        <dbReference type="SAM" id="Phobius"/>
    </source>
</evidence>
<keyword evidence="1" id="KW-0812">Transmembrane</keyword>
<reference evidence="2 3" key="1">
    <citation type="submission" date="2020-07" db="EMBL/GenBank/DDBJ databases">
        <title>Sequencing the genomes of 1000 actinobacteria strains.</title>
        <authorList>
            <person name="Klenk H.-P."/>
        </authorList>
    </citation>
    <scope>NUCLEOTIDE SEQUENCE [LARGE SCALE GENOMIC DNA]</scope>
    <source>
        <strain evidence="2 3">DSM 102047</strain>
    </source>
</reference>
<accession>A0A7Y9LW64</accession>
<comment type="caution">
    <text evidence="2">The sequence shown here is derived from an EMBL/GenBank/DDBJ whole genome shotgun (WGS) entry which is preliminary data.</text>
</comment>
<dbReference type="EMBL" id="JACBYQ010000002">
    <property type="protein sequence ID" value="NYE96645.1"/>
    <property type="molecule type" value="Genomic_DNA"/>
</dbReference>
<organism evidence="2 3">
    <name type="scientific">Psychromicrobium silvestre</name>
    <dbReference type="NCBI Taxonomy" id="1645614"/>
    <lineage>
        <taxon>Bacteria</taxon>
        <taxon>Bacillati</taxon>
        <taxon>Actinomycetota</taxon>
        <taxon>Actinomycetes</taxon>
        <taxon>Micrococcales</taxon>
        <taxon>Micrococcaceae</taxon>
        <taxon>Psychromicrobium</taxon>
    </lineage>
</organism>
<proteinExistence type="predicted"/>
<dbReference type="AlphaFoldDB" id="A0A7Y9LW64"/>
<dbReference type="RefSeq" id="WP_179390272.1">
    <property type="nucleotide sequence ID" value="NZ_JACBYQ010000002.1"/>
</dbReference>
<evidence type="ECO:0000313" key="3">
    <source>
        <dbReference type="Proteomes" id="UP000521748"/>
    </source>
</evidence>
<feature type="transmembrane region" description="Helical" evidence="1">
    <location>
        <begin position="152"/>
        <end position="178"/>
    </location>
</feature>
<gene>
    <name evidence="2" type="ORF">FHU41_002895</name>
</gene>
<keyword evidence="1" id="KW-1133">Transmembrane helix</keyword>
<sequence>MMTAAQIYQQLTAQAQGTPYTVTPIEGGLRVHLNVADLHWLTLFYEYKLDKEYSINLLLDEAHQVYSREQIIREMRWKAGAGPLGFVPYFEAAKSVKMGSMIEISAVRTVGLQEDGSMVGGYNFDSREMSRFVDAVMVPSGWKKKMDKSTKLGLGFALGGVGFAILAVAFALILTFSLGH</sequence>
<evidence type="ECO:0000313" key="2">
    <source>
        <dbReference type="EMBL" id="NYE96645.1"/>
    </source>
</evidence>
<keyword evidence="1" id="KW-0472">Membrane</keyword>